<evidence type="ECO:0000313" key="9">
    <source>
        <dbReference type="Proteomes" id="UP001295423"/>
    </source>
</evidence>
<dbReference type="AlphaFoldDB" id="A0AAD2G5I3"/>
<dbReference type="PANTHER" id="PTHR11800">
    <property type="entry name" value="DNA-DIRECTED RNA POLYMERASE"/>
    <property type="match status" value="1"/>
</dbReference>
<dbReference type="Pfam" id="PF01000">
    <property type="entry name" value="RNA_pol_A_bac"/>
    <property type="match status" value="1"/>
</dbReference>
<name>A0AAD2G5I3_9STRA</name>
<evidence type="ECO:0000256" key="4">
    <source>
        <dbReference type="ARBA" id="ARBA00023163"/>
    </source>
</evidence>
<evidence type="ECO:0000313" key="8">
    <source>
        <dbReference type="EMBL" id="CAJ1960192.1"/>
    </source>
</evidence>
<accession>A0AAD2G5I3</accession>
<reference evidence="8" key="1">
    <citation type="submission" date="2023-08" db="EMBL/GenBank/DDBJ databases">
        <authorList>
            <person name="Audoor S."/>
            <person name="Bilcke G."/>
        </authorList>
    </citation>
    <scope>NUCLEOTIDE SEQUENCE</scope>
</reference>
<dbReference type="CDD" id="cd07032">
    <property type="entry name" value="RNAP_I_II_AC40"/>
    <property type="match status" value="1"/>
</dbReference>
<keyword evidence="9" id="KW-1185">Reference proteome</keyword>
<dbReference type="InterPro" id="IPR001514">
    <property type="entry name" value="DNA-dir_RNA_pol_30-40kDasu_CS"/>
</dbReference>
<evidence type="ECO:0000256" key="6">
    <source>
        <dbReference type="ARBA" id="ARBA00025804"/>
    </source>
</evidence>
<dbReference type="SMART" id="SM00662">
    <property type="entry name" value="RPOLD"/>
    <property type="match status" value="1"/>
</dbReference>
<dbReference type="GO" id="GO:0005736">
    <property type="term" value="C:RNA polymerase I complex"/>
    <property type="evidence" value="ECO:0007669"/>
    <property type="project" value="TreeGrafter"/>
</dbReference>
<dbReference type="GO" id="GO:0006351">
    <property type="term" value="P:DNA-templated transcription"/>
    <property type="evidence" value="ECO:0007669"/>
    <property type="project" value="InterPro"/>
</dbReference>
<keyword evidence="3" id="KW-0240">DNA-directed RNA polymerase</keyword>
<dbReference type="InterPro" id="IPR036643">
    <property type="entry name" value="RNApol_insert_sf"/>
</dbReference>
<dbReference type="PANTHER" id="PTHR11800:SF13">
    <property type="entry name" value="DNA-DIRECTED RNA POLYMERASES I AND III SUBUNIT RPAC1"/>
    <property type="match status" value="1"/>
</dbReference>
<dbReference type="PROSITE" id="PS00446">
    <property type="entry name" value="RNA_POL_D_30KD"/>
    <property type="match status" value="1"/>
</dbReference>
<dbReference type="InterPro" id="IPR050518">
    <property type="entry name" value="Rpo3/RPB3_RNA_Pol_subunit"/>
</dbReference>
<dbReference type="SUPFAM" id="SSF56553">
    <property type="entry name" value="Insert subdomain of RNA polymerase alpha subunit"/>
    <property type="match status" value="2"/>
</dbReference>
<evidence type="ECO:0000259" key="7">
    <source>
        <dbReference type="SMART" id="SM00662"/>
    </source>
</evidence>
<evidence type="ECO:0000256" key="1">
    <source>
        <dbReference type="ARBA" id="ARBA00004123"/>
    </source>
</evidence>
<dbReference type="SUPFAM" id="SSF55257">
    <property type="entry name" value="RBP11-like subunits of RNA polymerase"/>
    <property type="match status" value="1"/>
</dbReference>
<proteinExistence type="inferred from homology"/>
<dbReference type="GO" id="GO:0003677">
    <property type="term" value="F:DNA binding"/>
    <property type="evidence" value="ECO:0007669"/>
    <property type="project" value="InterPro"/>
</dbReference>
<comment type="caution">
    <text evidence="8">The sequence shown here is derived from an EMBL/GenBank/DDBJ whole genome shotgun (WGS) entry which is preliminary data.</text>
</comment>
<sequence length="302" mass="34238">MSTKENSGFYRVKEAGLEYQHVKAEIPTPKDGKEFLKRFRENFDLKILSQEGNELVFELIGCDVSFANALRRILLAEVPTVALEYVYMINNTSLLHDEVLAHRIGLIPLNVDPRLFEDLDDPDEATDLNTVVFKLQVSCETQQNSRLQKGKDEDMNFETDPNVIENAELEKAALAATRKKTIETPGRPYTKHVYSGDLVWMPQGAQAKHFPNGIRPVHDDILIAKLRPGQEIYLEAHGRRGIGRDHAKYSPVATACYRLYTEVELVDSVYDDDAKELVYVYEPGVFELVPTSKGTRLGLNRV</sequence>
<dbReference type="Proteomes" id="UP001295423">
    <property type="component" value="Unassembled WGS sequence"/>
</dbReference>
<evidence type="ECO:0000256" key="5">
    <source>
        <dbReference type="ARBA" id="ARBA00023242"/>
    </source>
</evidence>
<dbReference type="HAMAP" id="MF_00320">
    <property type="entry name" value="RNApol_arch_Rpo3"/>
    <property type="match status" value="1"/>
</dbReference>
<dbReference type="Gene3D" id="2.170.120.12">
    <property type="entry name" value="DNA-directed RNA polymerase, insert domain"/>
    <property type="match status" value="1"/>
</dbReference>
<dbReference type="InterPro" id="IPR033901">
    <property type="entry name" value="RNAPI/III_AC40"/>
</dbReference>
<comment type="similarity">
    <text evidence="6">Belongs to the archaeal Rpo3/eukaryotic RPB3 RNA polymerase subunit family.</text>
</comment>
<organism evidence="8 9">
    <name type="scientific">Cylindrotheca closterium</name>
    <dbReference type="NCBI Taxonomy" id="2856"/>
    <lineage>
        <taxon>Eukaryota</taxon>
        <taxon>Sar</taxon>
        <taxon>Stramenopiles</taxon>
        <taxon>Ochrophyta</taxon>
        <taxon>Bacillariophyta</taxon>
        <taxon>Bacillariophyceae</taxon>
        <taxon>Bacillariophycidae</taxon>
        <taxon>Bacillariales</taxon>
        <taxon>Bacillariaceae</taxon>
        <taxon>Cylindrotheca</taxon>
    </lineage>
</organism>
<evidence type="ECO:0000256" key="3">
    <source>
        <dbReference type="ARBA" id="ARBA00022478"/>
    </source>
</evidence>
<dbReference type="InterPro" id="IPR036603">
    <property type="entry name" value="RBP11-like"/>
</dbReference>
<dbReference type="GO" id="GO:0005666">
    <property type="term" value="C:RNA polymerase III complex"/>
    <property type="evidence" value="ECO:0007669"/>
    <property type="project" value="TreeGrafter"/>
</dbReference>
<dbReference type="GO" id="GO:0003899">
    <property type="term" value="F:DNA-directed RNA polymerase activity"/>
    <property type="evidence" value="ECO:0007669"/>
    <property type="project" value="InterPro"/>
</dbReference>
<comment type="subcellular location">
    <subcellularLocation>
        <location evidence="1">Nucleus</location>
    </subcellularLocation>
</comment>
<keyword evidence="4" id="KW-0804">Transcription</keyword>
<dbReference type="InterPro" id="IPR022842">
    <property type="entry name" value="RNAP_Rpo3/Rpb3/RPAC1"/>
</dbReference>
<keyword evidence="5" id="KW-0539">Nucleus</keyword>
<evidence type="ECO:0000256" key="2">
    <source>
        <dbReference type="ARBA" id="ARBA00022083"/>
    </source>
</evidence>
<dbReference type="EMBL" id="CAKOGP040002050">
    <property type="protein sequence ID" value="CAJ1960192.1"/>
    <property type="molecule type" value="Genomic_DNA"/>
</dbReference>
<dbReference type="InterPro" id="IPR011262">
    <property type="entry name" value="DNA-dir_RNA_pol_insert"/>
</dbReference>
<protein>
    <recommendedName>
        <fullName evidence="2">DNA-directed RNA polymerases I and III subunit RPAC1</fullName>
    </recommendedName>
</protein>
<dbReference type="InterPro" id="IPR011263">
    <property type="entry name" value="DNA-dir_RNA_pol_RpoA/D/Rpb3"/>
</dbReference>
<dbReference type="GO" id="GO:0046983">
    <property type="term" value="F:protein dimerization activity"/>
    <property type="evidence" value="ECO:0007669"/>
    <property type="project" value="InterPro"/>
</dbReference>
<feature type="domain" description="DNA-directed RNA polymerase RpoA/D/Rpb3-type" evidence="7">
    <location>
        <begin position="54"/>
        <end position="300"/>
    </location>
</feature>
<gene>
    <name evidence="8" type="ORF">CYCCA115_LOCUS18608</name>
</gene>